<sequence length="101" mass="11889">MEQYKIVLEVIFDDERTINDIAISANTEVFGGKVSRVDFEGHTFSDLDWFYSLFNDEQVGFLCARENIHERMCSAIFKAFENLIEEIEDEEELTYDDDIPY</sequence>
<dbReference type="EMBL" id="UFRQ01000003">
    <property type="protein sequence ID" value="SUT94230.1"/>
    <property type="molecule type" value="Genomic_DNA"/>
</dbReference>
<name>A0A380TSV6_9PAST</name>
<proteinExistence type="predicted"/>
<organism evidence="1 3">
    <name type="scientific">[Actinobacillus] rossii</name>
    <dbReference type="NCBI Taxonomy" id="123820"/>
    <lineage>
        <taxon>Bacteria</taxon>
        <taxon>Pseudomonadati</taxon>
        <taxon>Pseudomonadota</taxon>
        <taxon>Gammaproteobacteria</taxon>
        <taxon>Pasteurellales</taxon>
        <taxon>Pasteurellaceae</taxon>
    </lineage>
</organism>
<reference evidence="1 3" key="1">
    <citation type="submission" date="2018-06" db="EMBL/GenBank/DDBJ databases">
        <authorList>
            <consortium name="Pathogen Informatics"/>
            <person name="Doyle S."/>
        </authorList>
    </citation>
    <scope>NUCLEOTIDE SEQUENCE [LARGE SCALE GENOMIC DNA]</scope>
    <source>
        <strain evidence="1 3">NCTC10801</strain>
    </source>
</reference>
<dbReference type="OrthoDB" id="5689682at2"/>
<evidence type="ECO:0000313" key="3">
    <source>
        <dbReference type="Proteomes" id="UP000254649"/>
    </source>
</evidence>
<accession>A0A380TSV6</accession>
<dbReference type="AlphaFoldDB" id="A0A380TSV6"/>
<protein>
    <submittedName>
        <fullName evidence="1">Uncharacterized protein</fullName>
    </submittedName>
</protein>
<dbReference type="Proteomes" id="UP000254649">
    <property type="component" value="Unassembled WGS sequence"/>
</dbReference>
<keyword evidence="3" id="KW-1185">Reference proteome</keyword>
<dbReference type="EMBL" id="UFRQ01000003">
    <property type="protein sequence ID" value="SUT91473.1"/>
    <property type="molecule type" value="Genomic_DNA"/>
</dbReference>
<evidence type="ECO:0000313" key="2">
    <source>
        <dbReference type="EMBL" id="SUT94230.1"/>
    </source>
</evidence>
<gene>
    <name evidence="1" type="ORF">NCTC10801_01467</name>
    <name evidence="2" type="ORF">NCTC10801_02150</name>
</gene>
<evidence type="ECO:0000313" key="1">
    <source>
        <dbReference type="EMBL" id="SUT91473.1"/>
    </source>
</evidence>